<proteinExistence type="predicted"/>
<accession>A0A7J5JQK0</accession>
<dbReference type="EMBL" id="WCSB01000005">
    <property type="protein sequence ID" value="KAB4453663.1"/>
    <property type="molecule type" value="Genomic_DNA"/>
</dbReference>
<organism evidence="2 3">
    <name type="scientific">Bacteroides thetaiotaomicron</name>
    <dbReference type="NCBI Taxonomy" id="818"/>
    <lineage>
        <taxon>Bacteria</taxon>
        <taxon>Pseudomonadati</taxon>
        <taxon>Bacteroidota</taxon>
        <taxon>Bacteroidia</taxon>
        <taxon>Bacteroidales</taxon>
        <taxon>Bacteroidaceae</taxon>
        <taxon>Bacteroides</taxon>
    </lineage>
</organism>
<comment type="caution">
    <text evidence="2">The sequence shown here is derived from an EMBL/GenBank/DDBJ whole genome shotgun (WGS) entry which is preliminary data.</text>
</comment>
<feature type="compositionally biased region" description="Basic residues" evidence="1">
    <location>
        <begin position="152"/>
        <end position="161"/>
    </location>
</feature>
<name>A0A7J5JQK0_BACT4</name>
<protein>
    <submittedName>
        <fullName evidence="2">Uncharacterized protein</fullName>
    </submittedName>
</protein>
<evidence type="ECO:0000256" key="1">
    <source>
        <dbReference type="SAM" id="MobiDB-lite"/>
    </source>
</evidence>
<dbReference type="AlphaFoldDB" id="A0A7J5JQK0"/>
<dbReference type="RefSeq" id="WP_130041526.1">
    <property type="nucleotide sequence ID" value="NZ_RCXW01000005.1"/>
</dbReference>
<evidence type="ECO:0000313" key="3">
    <source>
        <dbReference type="Proteomes" id="UP000460317"/>
    </source>
</evidence>
<sequence>MEQDNLKMERLQQYLDGRKKEAADSIAEYNSQMKKNYLYFFGWHADDLYKAHYMASNYNAIQEVLDTTKSPKEIEAYLNKCILYVEDDLLNGPLVKRSTSPMSNISHSLEMECKQKLLKDFQRLNKILQSEVVRERIRPQEASGQENVIPKEKKKTGPRLR</sequence>
<feature type="region of interest" description="Disordered" evidence="1">
    <location>
        <begin position="138"/>
        <end position="161"/>
    </location>
</feature>
<dbReference type="Proteomes" id="UP000460317">
    <property type="component" value="Unassembled WGS sequence"/>
</dbReference>
<evidence type="ECO:0000313" key="2">
    <source>
        <dbReference type="EMBL" id="KAB4453663.1"/>
    </source>
</evidence>
<reference evidence="2 3" key="1">
    <citation type="journal article" date="2019" name="Nat. Med.">
        <title>A library of human gut bacterial isolates paired with longitudinal multiomics data enables mechanistic microbiome research.</title>
        <authorList>
            <person name="Poyet M."/>
            <person name="Groussin M."/>
            <person name="Gibbons S.M."/>
            <person name="Avila-Pacheco J."/>
            <person name="Jiang X."/>
            <person name="Kearney S.M."/>
            <person name="Perrotta A.R."/>
            <person name="Berdy B."/>
            <person name="Zhao S."/>
            <person name="Lieberman T.D."/>
            <person name="Swanson P.K."/>
            <person name="Smith M."/>
            <person name="Roesemann S."/>
            <person name="Alexander J.E."/>
            <person name="Rich S.A."/>
            <person name="Livny J."/>
            <person name="Vlamakis H."/>
            <person name="Clish C."/>
            <person name="Bullock K."/>
            <person name="Deik A."/>
            <person name="Scott J."/>
            <person name="Pierce K.A."/>
            <person name="Xavier R.J."/>
            <person name="Alm E.J."/>
        </authorList>
    </citation>
    <scope>NUCLEOTIDE SEQUENCE [LARGE SCALE GENOMIC DNA]</scope>
    <source>
        <strain evidence="2 3">BIOML-A165</strain>
    </source>
</reference>
<gene>
    <name evidence="2" type="ORF">GAN93_08070</name>
</gene>